<evidence type="ECO:0000313" key="2">
    <source>
        <dbReference type="Proteomes" id="UP000250235"/>
    </source>
</evidence>
<organism evidence="1 2">
    <name type="scientific">Dorcoceras hygrometricum</name>
    <dbReference type="NCBI Taxonomy" id="472368"/>
    <lineage>
        <taxon>Eukaryota</taxon>
        <taxon>Viridiplantae</taxon>
        <taxon>Streptophyta</taxon>
        <taxon>Embryophyta</taxon>
        <taxon>Tracheophyta</taxon>
        <taxon>Spermatophyta</taxon>
        <taxon>Magnoliopsida</taxon>
        <taxon>eudicotyledons</taxon>
        <taxon>Gunneridae</taxon>
        <taxon>Pentapetalae</taxon>
        <taxon>asterids</taxon>
        <taxon>lamiids</taxon>
        <taxon>Lamiales</taxon>
        <taxon>Gesneriaceae</taxon>
        <taxon>Didymocarpoideae</taxon>
        <taxon>Trichosporeae</taxon>
        <taxon>Loxocarpinae</taxon>
        <taxon>Dorcoceras</taxon>
    </lineage>
</organism>
<evidence type="ECO:0000313" key="1">
    <source>
        <dbReference type="EMBL" id="KZV40149.1"/>
    </source>
</evidence>
<accession>A0A2Z7C080</accession>
<keyword evidence="2" id="KW-1185">Reference proteome</keyword>
<dbReference type="Proteomes" id="UP000250235">
    <property type="component" value="Unassembled WGS sequence"/>
</dbReference>
<name>A0A2Z7C080_9LAMI</name>
<dbReference type="EMBL" id="KV000517">
    <property type="protein sequence ID" value="KZV40149.1"/>
    <property type="molecule type" value="Genomic_DNA"/>
</dbReference>
<protein>
    <submittedName>
        <fullName evidence="1">Uncharacterized protein</fullName>
    </submittedName>
</protein>
<reference evidence="1 2" key="1">
    <citation type="journal article" date="2015" name="Proc. Natl. Acad. Sci. U.S.A.">
        <title>The resurrection genome of Boea hygrometrica: A blueprint for survival of dehydration.</title>
        <authorList>
            <person name="Xiao L."/>
            <person name="Yang G."/>
            <person name="Zhang L."/>
            <person name="Yang X."/>
            <person name="Zhao S."/>
            <person name="Ji Z."/>
            <person name="Zhou Q."/>
            <person name="Hu M."/>
            <person name="Wang Y."/>
            <person name="Chen M."/>
            <person name="Xu Y."/>
            <person name="Jin H."/>
            <person name="Xiao X."/>
            <person name="Hu G."/>
            <person name="Bao F."/>
            <person name="Hu Y."/>
            <person name="Wan P."/>
            <person name="Li L."/>
            <person name="Deng X."/>
            <person name="Kuang T."/>
            <person name="Xiang C."/>
            <person name="Zhu J.K."/>
            <person name="Oliver M.J."/>
            <person name="He Y."/>
        </authorList>
    </citation>
    <scope>NUCLEOTIDE SEQUENCE [LARGE SCALE GENOMIC DNA]</scope>
    <source>
        <strain evidence="2">cv. XS01</strain>
    </source>
</reference>
<gene>
    <name evidence="1" type="ORF">F511_38574</name>
</gene>
<dbReference type="AlphaFoldDB" id="A0A2Z7C080"/>
<proteinExistence type="predicted"/>
<sequence length="104" mass="11495">MAEVIGCTTSRAVWLALEAAFSHCSKSGELSLKDDLKLMKKGNRTVFEYSINSNLYSTNLRLLVVRSMKLIKPFDFFVGLAHLSQVLRCSASTHPTPDFSGSPL</sequence>